<dbReference type="InterPro" id="IPR014756">
    <property type="entry name" value="Ig_E-set"/>
</dbReference>
<dbReference type="RefSeq" id="WP_129172552.1">
    <property type="nucleotide sequence ID" value="NZ_JACCBI010000001.1"/>
</dbReference>
<dbReference type="PANTHER" id="PTHR40032:SF1">
    <property type="entry name" value="EXPORTED PROTEIN"/>
    <property type="match status" value="1"/>
</dbReference>
<protein>
    <recommendedName>
        <fullName evidence="8">CHAP domain-containing protein</fullName>
    </recommendedName>
</protein>
<evidence type="ECO:0000313" key="4">
    <source>
        <dbReference type="EMBL" id="NYD67490.1"/>
    </source>
</evidence>
<dbReference type="EMBL" id="SDPM01000001">
    <property type="protein sequence ID" value="RXZ88287.1"/>
    <property type="molecule type" value="Genomic_DNA"/>
</dbReference>
<feature type="domain" description="IPT/TIG" evidence="2">
    <location>
        <begin position="105"/>
        <end position="161"/>
    </location>
</feature>
<feature type="region of interest" description="Disordered" evidence="1">
    <location>
        <begin position="1"/>
        <end position="32"/>
    </location>
</feature>
<proteinExistence type="predicted"/>
<dbReference type="InterPro" id="IPR013783">
    <property type="entry name" value="Ig-like_fold"/>
</dbReference>
<reference evidence="5 6" key="1">
    <citation type="submission" date="2019-01" db="EMBL/GenBank/DDBJ databases">
        <title>Agromyces.</title>
        <authorList>
            <person name="Li J."/>
        </authorList>
    </citation>
    <scope>NUCLEOTIDE SEQUENCE [LARGE SCALE GENOMIC DNA]</scope>
    <source>
        <strain evidence="5 6">DSM 23870</strain>
    </source>
</reference>
<dbReference type="InterPro" id="IPR002909">
    <property type="entry name" value="IPT_dom"/>
</dbReference>
<evidence type="ECO:0008006" key="8">
    <source>
        <dbReference type="Google" id="ProtNLM"/>
    </source>
</evidence>
<dbReference type="Proteomes" id="UP000581087">
    <property type="component" value="Unassembled WGS sequence"/>
</dbReference>
<dbReference type="Pfam" id="PF12671">
    <property type="entry name" value="Amidase_6"/>
    <property type="match status" value="1"/>
</dbReference>
<evidence type="ECO:0000256" key="1">
    <source>
        <dbReference type="SAM" id="MobiDB-lite"/>
    </source>
</evidence>
<evidence type="ECO:0000313" key="7">
    <source>
        <dbReference type="Proteomes" id="UP000581087"/>
    </source>
</evidence>
<accession>A0A4Q2MA56</accession>
<evidence type="ECO:0000259" key="2">
    <source>
        <dbReference type="Pfam" id="PF01833"/>
    </source>
</evidence>
<organism evidence="5 6">
    <name type="scientific">Agromyces atrinae</name>
    <dbReference type="NCBI Taxonomy" id="592376"/>
    <lineage>
        <taxon>Bacteria</taxon>
        <taxon>Bacillati</taxon>
        <taxon>Actinomycetota</taxon>
        <taxon>Actinomycetes</taxon>
        <taxon>Micrococcales</taxon>
        <taxon>Microbacteriaceae</taxon>
        <taxon>Agromyces</taxon>
    </lineage>
</organism>
<dbReference type="PANTHER" id="PTHR40032">
    <property type="entry name" value="EXPORTED PROTEIN-RELATED"/>
    <property type="match status" value="1"/>
</dbReference>
<feature type="domain" description="Putative amidase" evidence="3">
    <location>
        <begin position="226"/>
        <end position="359"/>
    </location>
</feature>
<evidence type="ECO:0000313" key="5">
    <source>
        <dbReference type="EMBL" id="RXZ88287.1"/>
    </source>
</evidence>
<keyword evidence="6" id="KW-1185">Reference proteome</keyword>
<dbReference type="AlphaFoldDB" id="A0A4Q2MA56"/>
<reference evidence="4 7" key="2">
    <citation type="submission" date="2020-07" db="EMBL/GenBank/DDBJ databases">
        <title>Sequencing the genomes of 1000 actinobacteria strains.</title>
        <authorList>
            <person name="Klenk H.-P."/>
        </authorList>
    </citation>
    <scope>NUCLEOTIDE SEQUENCE [LARGE SCALE GENOMIC DNA]</scope>
    <source>
        <strain evidence="4 7">DSM 23870</strain>
    </source>
</reference>
<dbReference type="InterPro" id="IPR024301">
    <property type="entry name" value="Amidase_6"/>
</dbReference>
<gene>
    <name evidence="4" type="ORF">BJ972_002009</name>
    <name evidence="5" type="ORF">ESP50_03685</name>
</gene>
<dbReference type="Pfam" id="PF01833">
    <property type="entry name" value="TIG"/>
    <property type="match status" value="1"/>
</dbReference>
<dbReference type="CDD" id="cd00102">
    <property type="entry name" value="IPT"/>
    <property type="match status" value="1"/>
</dbReference>
<dbReference type="Gene3D" id="2.60.40.10">
    <property type="entry name" value="Immunoglobulins"/>
    <property type="match status" value="1"/>
</dbReference>
<dbReference type="SUPFAM" id="SSF81296">
    <property type="entry name" value="E set domains"/>
    <property type="match status" value="1"/>
</dbReference>
<dbReference type="Proteomes" id="UP000292686">
    <property type="component" value="Unassembled WGS sequence"/>
</dbReference>
<dbReference type="EMBL" id="JACCBI010000001">
    <property type="protein sequence ID" value="NYD67490.1"/>
    <property type="molecule type" value="Genomic_DNA"/>
</dbReference>
<sequence>MRRPSHRQPSRPFAKTRTNPPSGRRRRVAEPLSTRRRFSVHAAAASTSVLAMAAVVVFAGLVAPTGQPVEATAEAATTDDSTIDASGVTAPFEEAKPDEPRITSDLSVAEAPVTGGTVITVEGTELTSVASVSIGGLTAPIVAATDETLSFETPAVSAESVGSLAVQFLDASGEPVVVGPATSTASVASVGVALDNPAPLAPTSSPAPLSLSLTLTYVPDPRVVSQMDYVMAHWSDYNTAEFTVISGNDCMNFTSQSLLARGWVMDAGWFYDASTGAYSPSWVSSTAFRDYLATRPDLGVELDDSQRDLVKVGDIAQFDWDSSGDRDHTAIVSRVERTESGTRIWVAGHTKDSDYWDVDEALTTGGGTVHYWSLN</sequence>
<evidence type="ECO:0000259" key="3">
    <source>
        <dbReference type="Pfam" id="PF12671"/>
    </source>
</evidence>
<comment type="caution">
    <text evidence="5">The sequence shown here is derived from an EMBL/GenBank/DDBJ whole genome shotgun (WGS) entry which is preliminary data.</text>
</comment>
<dbReference type="OrthoDB" id="4981342at2"/>
<name>A0A4Q2MA56_9MICO</name>
<dbReference type="GO" id="GO:0005975">
    <property type="term" value="P:carbohydrate metabolic process"/>
    <property type="evidence" value="ECO:0007669"/>
    <property type="project" value="UniProtKB-ARBA"/>
</dbReference>
<evidence type="ECO:0000313" key="6">
    <source>
        <dbReference type="Proteomes" id="UP000292686"/>
    </source>
</evidence>